<evidence type="ECO:0000313" key="1">
    <source>
        <dbReference type="EMBL" id="KAG5526148.1"/>
    </source>
</evidence>
<keyword evidence="2" id="KW-1185">Reference proteome</keyword>
<dbReference type="EMBL" id="JACTNZ010000011">
    <property type="protein sequence ID" value="KAG5526148.1"/>
    <property type="molecule type" value="Genomic_DNA"/>
</dbReference>
<gene>
    <name evidence="1" type="ORF">RHGRI_032433</name>
</gene>
<dbReference type="Proteomes" id="UP000823749">
    <property type="component" value="Chromosome 11"/>
</dbReference>
<accession>A0AAV6IBX7</accession>
<dbReference type="AlphaFoldDB" id="A0AAV6IBX7"/>
<comment type="caution">
    <text evidence="1">The sequence shown here is derived from an EMBL/GenBank/DDBJ whole genome shotgun (WGS) entry which is preliminary data.</text>
</comment>
<proteinExistence type="predicted"/>
<evidence type="ECO:0008006" key="3">
    <source>
        <dbReference type="Google" id="ProtNLM"/>
    </source>
</evidence>
<name>A0AAV6IBX7_9ERIC</name>
<evidence type="ECO:0000313" key="2">
    <source>
        <dbReference type="Proteomes" id="UP000823749"/>
    </source>
</evidence>
<organism evidence="1 2">
    <name type="scientific">Rhododendron griersonianum</name>
    <dbReference type="NCBI Taxonomy" id="479676"/>
    <lineage>
        <taxon>Eukaryota</taxon>
        <taxon>Viridiplantae</taxon>
        <taxon>Streptophyta</taxon>
        <taxon>Embryophyta</taxon>
        <taxon>Tracheophyta</taxon>
        <taxon>Spermatophyta</taxon>
        <taxon>Magnoliopsida</taxon>
        <taxon>eudicotyledons</taxon>
        <taxon>Gunneridae</taxon>
        <taxon>Pentapetalae</taxon>
        <taxon>asterids</taxon>
        <taxon>Ericales</taxon>
        <taxon>Ericaceae</taxon>
        <taxon>Ericoideae</taxon>
        <taxon>Rhodoreae</taxon>
        <taxon>Rhododendron</taxon>
    </lineage>
</organism>
<protein>
    <recommendedName>
        <fullName evidence="3">Secreted protein</fullName>
    </recommendedName>
</protein>
<sequence>MLRLWLCARAKVAYLISVTSSEANGLVGLCDLNLYLPLELEGLVRVRSGAGDVDNDSDGVWGHSGSGGGGGRRW</sequence>
<reference evidence="1" key="1">
    <citation type="submission" date="2020-08" db="EMBL/GenBank/DDBJ databases">
        <title>Plant Genome Project.</title>
        <authorList>
            <person name="Zhang R.-G."/>
        </authorList>
    </citation>
    <scope>NUCLEOTIDE SEQUENCE</scope>
    <source>
        <strain evidence="1">WSP0</strain>
        <tissue evidence="1">Leaf</tissue>
    </source>
</reference>